<reference evidence="2" key="1">
    <citation type="submission" date="2014-03" db="EMBL/GenBank/DDBJ databases">
        <title>The sialotranscriptome of Amblyomma triste, Amblyomma parvum and Amblyomma cajennense ticks, uncovered by 454-based RNA-seq.</title>
        <authorList>
            <person name="Garcia G.R."/>
            <person name="Gardinassi L.G."/>
            <person name="Ribeiro J.M."/>
            <person name="Anatriello E."/>
            <person name="Ferreira B.R."/>
            <person name="Moreira H.N."/>
            <person name="Mafra C."/>
            <person name="Olegario M.M."/>
            <person name="Szabo P.J."/>
            <person name="Miranda-Santos I.K."/>
            <person name="Maruyama S.R."/>
        </authorList>
    </citation>
    <scope>NUCLEOTIDE SEQUENCE</scope>
    <source>
        <strain evidence="2">Uberlandia</strain>
        <tissue evidence="2">Salivary glands</tissue>
    </source>
</reference>
<name>A0A023FR65_AMBCJ</name>
<organism evidence="2">
    <name type="scientific">Amblyomma cajennense</name>
    <name type="common">Cayenne tick</name>
    <name type="synonym">Acarus cajennensis</name>
    <dbReference type="NCBI Taxonomy" id="34607"/>
    <lineage>
        <taxon>Eukaryota</taxon>
        <taxon>Metazoa</taxon>
        <taxon>Ecdysozoa</taxon>
        <taxon>Arthropoda</taxon>
        <taxon>Chelicerata</taxon>
        <taxon>Arachnida</taxon>
        <taxon>Acari</taxon>
        <taxon>Parasitiformes</taxon>
        <taxon>Ixodida</taxon>
        <taxon>Ixodoidea</taxon>
        <taxon>Ixodidae</taxon>
        <taxon>Amblyomminae</taxon>
        <taxon>Amblyomma</taxon>
    </lineage>
</organism>
<dbReference type="EMBL" id="GBBK01000196">
    <property type="protein sequence ID" value="JAC24286.1"/>
    <property type="molecule type" value="mRNA"/>
</dbReference>
<feature type="chain" id="PRO_5001520121" evidence="1">
    <location>
        <begin position="24"/>
        <end position="225"/>
    </location>
</feature>
<evidence type="ECO:0000313" key="2">
    <source>
        <dbReference type="EMBL" id="JAC24286.1"/>
    </source>
</evidence>
<feature type="signal peptide" evidence="1">
    <location>
        <begin position="1"/>
        <end position="23"/>
    </location>
</feature>
<keyword evidence="1" id="KW-0732">Signal</keyword>
<sequence>MALNLKLQLVVVALLVALARSSAQDDSSNSEQRRTIDISEFLSTVNETPVVVFGVSISPQSPQPCKVDIVSHTNKTGTTFDRYTPGASRVRQHRARMSMIKAHIQGQFIRTGGQGETKLDTMELSSESTPYGEEKILYQSENDTCAIFRARLLYGRDKGSYVDFRVKATAITDESARKCWDNIEEVVRSMNLPNTDLKFPAEAIAGCQAQCNQHVTCKALSTANP</sequence>
<accession>A0A023FR65</accession>
<evidence type="ECO:0000256" key="1">
    <source>
        <dbReference type="SAM" id="SignalP"/>
    </source>
</evidence>
<proteinExistence type="evidence at transcript level"/>
<dbReference type="AlphaFoldDB" id="A0A023FR65"/>
<protein>
    <submittedName>
        <fullName evidence="2">Putative lipocalin-3 1</fullName>
    </submittedName>
</protein>